<dbReference type="AlphaFoldDB" id="A0A2G3E2Z1"/>
<reference evidence="2 3" key="2">
    <citation type="submission" date="2017-10" db="EMBL/GenBank/DDBJ databases">
        <authorList>
            <person name="Banno H."/>
            <person name="Chua N.-H."/>
        </authorList>
    </citation>
    <scope>NUCLEOTIDE SEQUENCE [LARGE SCALE GENOMIC DNA]</scope>
    <source>
        <strain evidence="2 3">JK623</strain>
    </source>
</reference>
<keyword evidence="3" id="KW-1185">Reference proteome</keyword>
<comment type="caution">
    <text evidence="2">The sequence shown here is derived from an EMBL/GenBank/DDBJ whole genome shotgun (WGS) entry which is preliminary data.</text>
</comment>
<accession>A0A2G3E2Z1</accession>
<dbReference type="RefSeq" id="WP_099386117.1">
    <property type="nucleotide sequence ID" value="NZ_JANSWH010000014.1"/>
</dbReference>
<dbReference type="PROSITE" id="PS50263">
    <property type="entry name" value="CN_HYDROLASE"/>
    <property type="match status" value="1"/>
</dbReference>
<dbReference type="SUPFAM" id="SSF56317">
    <property type="entry name" value="Carbon-nitrogen hydrolase"/>
    <property type="match status" value="1"/>
</dbReference>
<feature type="domain" description="CN hydrolase" evidence="1">
    <location>
        <begin position="1"/>
        <end position="237"/>
    </location>
</feature>
<reference evidence="2 3" key="1">
    <citation type="submission" date="2017-10" db="EMBL/GenBank/DDBJ databases">
        <title>Resolving the taxonomy of Roseburia spp., Eubacterium rectale and Agathobacter spp. through phylogenomic analysis.</title>
        <authorList>
            <person name="Sheridan P.O."/>
            <person name="Walker A.W."/>
            <person name="Duncan S.H."/>
            <person name="Scott K.P."/>
            <person name="Toole P.W.O."/>
            <person name="Luis P."/>
            <person name="Flint H.J."/>
        </authorList>
    </citation>
    <scope>NUCLEOTIDE SEQUENCE [LARGE SCALE GENOMIC DNA]</scope>
    <source>
        <strain evidence="2 3">JK623</strain>
    </source>
</reference>
<dbReference type="InterPro" id="IPR003010">
    <property type="entry name" value="C-N_Hydrolase"/>
</dbReference>
<protein>
    <submittedName>
        <fullName evidence="2">Hydrolase</fullName>
    </submittedName>
</protein>
<evidence type="ECO:0000313" key="2">
    <source>
        <dbReference type="EMBL" id="PHU37624.1"/>
    </source>
</evidence>
<dbReference type="Gene3D" id="3.60.110.10">
    <property type="entry name" value="Carbon-nitrogen hydrolase"/>
    <property type="match status" value="1"/>
</dbReference>
<evidence type="ECO:0000259" key="1">
    <source>
        <dbReference type="PROSITE" id="PS50263"/>
    </source>
</evidence>
<proteinExistence type="predicted"/>
<dbReference type="Pfam" id="PF00795">
    <property type="entry name" value="CN_hydrolase"/>
    <property type="match status" value="1"/>
</dbReference>
<dbReference type="InterPro" id="IPR036526">
    <property type="entry name" value="C-N_Hydrolase_sf"/>
</dbReference>
<dbReference type="CDD" id="cd07197">
    <property type="entry name" value="nitrilase"/>
    <property type="match status" value="1"/>
</dbReference>
<dbReference type="Proteomes" id="UP000224563">
    <property type="component" value="Unassembled WGS sequence"/>
</dbReference>
<dbReference type="EMBL" id="PDYG01000037">
    <property type="protein sequence ID" value="PHU37624.1"/>
    <property type="molecule type" value="Genomic_DNA"/>
</dbReference>
<sequence>MRIGLASYRVENKNTEFNISQIERAMKEAEGKADLLCFGEAVLQGFDSLGWNYKEDKEMAVSLNSETMGRLKKLTVQYGMGIAFGYIEKAGEFLYSSYVVIDAGEIVHNYRRISRGWKEYDRADDHYCEGCDIEEFSFRGKKIMTGLCGDLWDYPEKFKTKNLLLWPVYVNFDLDEWEQEILEYAEQASCIADDTLMINPIDNEPVNHGGAFYFHKGKLVERSPFEQERVLIIDIEK</sequence>
<evidence type="ECO:0000313" key="3">
    <source>
        <dbReference type="Proteomes" id="UP000224563"/>
    </source>
</evidence>
<gene>
    <name evidence="2" type="ORF">CSX02_06830</name>
</gene>
<keyword evidence="2" id="KW-0378">Hydrolase</keyword>
<organism evidence="2 3">
    <name type="scientific">Agathobacter ruminis</name>
    <dbReference type="NCBI Taxonomy" id="1712665"/>
    <lineage>
        <taxon>Bacteria</taxon>
        <taxon>Bacillati</taxon>
        <taxon>Bacillota</taxon>
        <taxon>Clostridia</taxon>
        <taxon>Lachnospirales</taxon>
        <taxon>Lachnospiraceae</taxon>
        <taxon>Agathobacter</taxon>
    </lineage>
</organism>
<dbReference type="GO" id="GO:0016787">
    <property type="term" value="F:hydrolase activity"/>
    <property type="evidence" value="ECO:0007669"/>
    <property type="project" value="UniProtKB-KW"/>
</dbReference>
<name>A0A2G3E2Z1_9FIRM</name>